<dbReference type="AlphaFoldDB" id="A0A644VU77"/>
<evidence type="ECO:0000313" key="2">
    <source>
        <dbReference type="EMBL" id="MPL94032.1"/>
    </source>
</evidence>
<proteinExistence type="predicted"/>
<name>A0A644VU77_9ZZZZ</name>
<reference evidence="2" key="1">
    <citation type="submission" date="2019-08" db="EMBL/GenBank/DDBJ databases">
        <authorList>
            <person name="Kucharzyk K."/>
            <person name="Murdoch R.W."/>
            <person name="Higgins S."/>
            <person name="Loffler F."/>
        </authorList>
    </citation>
    <scope>NUCLEOTIDE SEQUENCE</scope>
</reference>
<sequence>MERITFKNAYGASVVIDYEGPYILSALDGFDAVEINPKVTKGFGQIGYTLEGVDLGMRIMTINYMIASNSLQEAYSSRAAAVSVFNPLAGNGVLTYENDAVQRAITCSVTAIPKIVERNGILAEYSVVLTAQNPLFYDPIATTQLVQDFVSGLRFPIRFNPTIRFSRRGDALNPNIIGDVPSPIRIEFRGGCTNPQITNTTTGEIIRVGSDTEPITLDTGDKLIVNTSFGQKTADLIRSDGSIERVDGYISDDSTFFSLPLGRSKITFLALSGQPQAYVSYRNWWLGV</sequence>
<dbReference type="InterPro" id="IPR054738">
    <property type="entry name" value="Siphovirus-type_tail_C"/>
</dbReference>
<dbReference type="Pfam" id="PF22768">
    <property type="entry name" value="SPP1_Dit"/>
    <property type="match status" value="1"/>
</dbReference>
<dbReference type="EMBL" id="VSSQ01000412">
    <property type="protein sequence ID" value="MPL94032.1"/>
    <property type="molecule type" value="Genomic_DNA"/>
</dbReference>
<accession>A0A644VU77</accession>
<organism evidence="2">
    <name type="scientific">bioreactor metagenome</name>
    <dbReference type="NCBI Taxonomy" id="1076179"/>
    <lineage>
        <taxon>unclassified sequences</taxon>
        <taxon>metagenomes</taxon>
        <taxon>ecological metagenomes</taxon>
    </lineage>
</organism>
<gene>
    <name evidence="2" type="ORF">SDC9_40180</name>
</gene>
<evidence type="ECO:0000259" key="1">
    <source>
        <dbReference type="Pfam" id="PF22768"/>
    </source>
</evidence>
<comment type="caution">
    <text evidence="2">The sequence shown here is derived from an EMBL/GenBank/DDBJ whole genome shotgun (WGS) entry which is preliminary data.</text>
</comment>
<protein>
    <recommendedName>
        <fullName evidence="1">Siphovirus-type tail component C-terminal domain-containing protein</fullName>
    </recommendedName>
</protein>
<feature type="domain" description="Siphovirus-type tail component C-terminal" evidence="1">
    <location>
        <begin position="179"/>
        <end position="285"/>
    </location>
</feature>